<dbReference type="Proteomes" id="UP000682733">
    <property type="component" value="Unassembled WGS sequence"/>
</dbReference>
<keyword evidence="1" id="KW-0677">Repeat</keyword>
<protein>
    <submittedName>
        <fullName evidence="3">Uncharacterized protein</fullName>
    </submittedName>
</protein>
<comment type="caution">
    <text evidence="3">The sequence shown here is derived from an EMBL/GenBank/DDBJ whole genome shotgun (WGS) entry which is preliminary data.</text>
</comment>
<feature type="non-terminal residue" evidence="3">
    <location>
        <position position="1"/>
    </location>
</feature>
<dbReference type="EMBL" id="CAJOBA010099748">
    <property type="protein sequence ID" value="CAF4516059.1"/>
    <property type="molecule type" value="Genomic_DNA"/>
</dbReference>
<gene>
    <name evidence="3" type="ORF">OVA965_LOCUS45228</name>
    <name evidence="4" type="ORF">TMI583_LOCUS48531</name>
</gene>
<dbReference type="PANTHER" id="PTHR16193:SF0">
    <property type="entry name" value="TETRATRICOPEPTIDE REPEAT PROTEIN 27"/>
    <property type="match status" value="1"/>
</dbReference>
<reference evidence="3" key="1">
    <citation type="submission" date="2021-02" db="EMBL/GenBank/DDBJ databases">
        <authorList>
            <person name="Nowell W R."/>
        </authorList>
    </citation>
    <scope>NUCLEOTIDE SEQUENCE</scope>
</reference>
<dbReference type="AlphaFoldDB" id="A0A8S2G923"/>
<evidence type="ECO:0000313" key="4">
    <source>
        <dbReference type="EMBL" id="CAF4516059.1"/>
    </source>
</evidence>
<keyword evidence="2" id="KW-0802">TPR repeat</keyword>
<dbReference type="PANTHER" id="PTHR16193">
    <property type="entry name" value="TETRATRICOPEPTIDE REPEAT PROTEIN 27"/>
    <property type="match status" value="1"/>
</dbReference>
<name>A0A8S2G923_9BILA</name>
<organism evidence="3 5">
    <name type="scientific">Didymodactylos carnosus</name>
    <dbReference type="NCBI Taxonomy" id="1234261"/>
    <lineage>
        <taxon>Eukaryota</taxon>
        <taxon>Metazoa</taxon>
        <taxon>Spiralia</taxon>
        <taxon>Gnathifera</taxon>
        <taxon>Rotifera</taxon>
        <taxon>Eurotatoria</taxon>
        <taxon>Bdelloidea</taxon>
        <taxon>Philodinida</taxon>
        <taxon>Philodinidae</taxon>
        <taxon>Didymodactylos</taxon>
    </lineage>
</organism>
<evidence type="ECO:0000313" key="3">
    <source>
        <dbReference type="EMBL" id="CAF1659644.1"/>
    </source>
</evidence>
<dbReference type="Proteomes" id="UP000677228">
    <property type="component" value="Unassembled WGS sequence"/>
</dbReference>
<evidence type="ECO:0000313" key="5">
    <source>
        <dbReference type="Proteomes" id="UP000677228"/>
    </source>
</evidence>
<evidence type="ECO:0000256" key="2">
    <source>
        <dbReference type="ARBA" id="ARBA00022803"/>
    </source>
</evidence>
<dbReference type="EMBL" id="CAJNOK010069535">
    <property type="protein sequence ID" value="CAF1659644.1"/>
    <property type="molecule type" value="Genomic_DNA"/>
</dbReference>
<dbReference type="InterPro" id="IPR044244">
    <property type="entry name" value="TTC27/Emw1"/>
</dbReference>
<evidence type="ECO:0000256" key="1">
    <source>
        <dbReference type="ARBA" id="ARBA00022737"/>
    </source>
</evidence>
<proteinExistence type="predicted"/>
<sequence length="130" mass="15234">DCGEIDDMIQAYHRLIDLKTKYVDKDVLKRLVYILKSENNDNSELYSKLYQKTLELFGRLTAEVINDADIWELYSDLSDLKQNQNIEWQTKILQQLQRAHRCLTSQTGWENQMEGILHVLSLSNKLGTSK</sequence>
<accession>A0A8S2G923</accession>